<feature type="compositionally biased region" description="Polar residues" evidence="7">
    <location>
        <begin position="670"/>
        <end position="682"/>
    </location>
</feature>
<protein>
    <recommendedName>
        <fullName evidence="8">Myosin motor domain-containing protein</fullName>
    </recommendedName>
</protein>
<feature type="region of interest" description="Disordered" evidence="7">
    <location>
        <begin position="1179"/>
        <end position="1204"/>
    </location>
</feature>
<organism evidence="9">
    <name type="scientific">Chromera velia CCMP2878</name>
    <dbReference type="NCBI Taxonomy" id="1169474"/>
    <lineage>
        <taxon>Eukaryota</taxon>
        <taxon>Sar</taxon>
        <taxon>Alveolata</taxon>
        <taxon>Colpodellida</taxon>
        <taxon>Chromeraceae</taxon>
        <taxon>Chromera</taxon>
    </lineage>
</organism>
<dbReference type="VEuPathDB" id="CryptoDB:Cvel_5603"/>
<dbReference type="InterPro" id="IPR001609">
    <property type="entry name" value="Myosin_head_motor_dom-like"/>
</dbReference>
<dbReference type="SMART" id="SM00242">
    <property type="entry name" value="MYSc"/>
    <property type="match status" value="1"/>
</dbReference>
<dbReference type="InterPro" id="IPR000048">
    <property type="entry name" value="IQ_motif_EF-hand-BS"/>
</dbReference>
<dbReference type="PANTHER" id="PTHR13140">
    <property type="entry name" value="MYOSIN"/>
    <property type="match status" value="1"/>
</dbReference>
<evidence type="ECO:0000259" key="8">
    <source>
        <dbReference type="PROSITE" id="PS51456"/>
    </source>
</evidence>
<dbReference type="GO" id="GO:0007015">
    <property type="term" value="P:actin filament organization"/>
    <property type="evidence" value="ECO:0007669"/>
    <property type="project" value="TreeGrafter"/>
</dbReference>
<keyword evidence="3 6" id="KW-0518">Myosin</keyword>
<reference evidence="9" key="1">
    <citation type="submission" date="2014-11" db="EMBL/GenBank/DDBJ databases">
        <authorList>
            <person name="Otto D Thomas"/>
            <person name="Naeem Raeece"/>
        </authorList>
    </citation>
    <scope>NUCLEOTIDE SEQUENCE</scope>
</reference>
<feature type="binding site" evidence="6">
    <location>
        <begin position="173"/>
        <end position="180"/>
    </location>
    <ligand>
        <name>ATP</name>
        <dbReference type="ChEBI" id="CHEBI:30616"/>
    </ligand>
</feature>
<feature type="region of interest" description="Disordered" evidence="7">
    <location>
        <begin position="198"/>
        <end position="218"/>
    </location>
</feature>
<dbReference type="Pfam" id="PF00063">
    <property type="entry name" value="Myosin_head"/>
    <property type="match status" value="1"/>
</dbReference>
<evidence type="ECO:0000256" key="6">
    <source>
        <dbReference type="PROSITE-ProRule" id="PRU00782"/>
    </source>
</evidence>
<keyword evidence="4 6" id="KW-0505">Motor protein</keyword>
<evidence type="ECO:0000256" key="3">
    <source>
        <dbReference type="ARBA" id="ARBA00023123"/>
    </source>
</evidence>
<sequence>MACGAYVWTADCPAVKADPGICFALCLVKGPGTKPETLRLQQASPYAEGEFDVPKAKCLNVNEDADVAEAHELSDLVHTNEPAILDNLRKRYERSQIYVSGSLHEDKLPPHVFTIAAAAQDQLNRCGVLLHVVGRLVVLVEKHWRAVLPFSIFFFLLSLPSRTKLSQSIVVSGESGAGKTETAKLVMRYYASTALARQMSRSGQAGPGRRRESERDRDRLAAVRRQTNALGPSAWDPAADAEVDTEQWAKVPNNRVQNAVMAANPVLEAFGNAKTARNDNSSRFGRFMRLMVAERGGILGGSMENYLLERSRVVRQTKGERTYHVFYQFVSGASAKQRERYEIGDLKSYKLLSQSDCQKIEGVDDSAEFSRVLSAFGEMGLQEDEVDSVLKVLAAILHASNVEFLADDSGETDSAAYLDGAGMERFALVSSLLGVHPDVLYLGLTQKKTQIRTSVIYGRYKKDEAQVLLESLLKSAYDCLFSWLVARLNVLIEPREWGPFIGVLDIFGFEYFAVNSLEQLLINVTNERLQHLFIQIVFEREKTLYEREQVDASSVEFKDNQPVIELLTAPAARGRAAGVLVLLEDQCKAPKGSDQGWVSSIHTHLSSHPNYERPRQAVTSHFTVKHTSADVTYRGDGCLEKNRDFLKDELEGIMRNSEDETIRQLFAESTPPQSVQQQNAPLSASGAPQKAPAKFITSQFVSALDNLLATLSNTGCHFVRCMKPNDQKKHGIFDNMKVLSQLHSLSIIEALHLKHIGFQYRKTFAEFADEFRLLMPEIADTERDPRALTMAVTDRYLAREDWQEGRSMIFIKRLGKRKLDNLKSDKLQMLRPLCQRVQAAVRMQMARRELSSLQSRIISIQACSRRYSVLQHSLKLRAMKRNLVGAAFLVNAGRRRLIALRASVVLQTAFRVLSAQRELGTLKRLKKEEETAVLIQGRRNHVKAFEASQVPLQSAIRTFLARQRYLLTHSEELPPALAARPGTGINSRGEDSKGKKKKESLEEEARKEKERMRRRRERERERAKDSTWQYTPPSREPSALVGQNYVRRLILCAIRIQSLARGWLVRRRFTKKRKTLIPRDSAYYIHAAGQPTSAFQRQKERDEQAALAQSKLRKSRFLKRYTAEYGTQSGVSASHEGGRSTASRTSRKSVGGKKKGALLDFRDLYDSSYTARTYSSPVRKSLTQSGGSLRRSQLANSHQVMGRH</sequence>
<evidence type="ECO:0000256" key="4">
    <source>
        <dbReference type="ARBA" id="ARBA00023175"/>
    </source>
</evidence>
<dbReference type="SMART" id="SM00015">
    <property type="entry name" value="IQ"/>
    <property type="match status" value="4"/>
</dbReference>
<dbReference type="AlphaFoldDB" id="A0A0G4H307"/>
<feature type="region of interest" description="Disordered" evidence="7">
    <location>
        <begin position="1128"/>
        <end position="1152"/>
    </location>
</feature>
<evidence type="ECO:0000313" key="9">
    <source>
        <dbReference type="EMBL" id="CEM37967.1"/>
    </source>
</evidence>
<dbReference type="GO" id="GO:0005737">
    <property type="term" value="C:cytoplasm"/>
    <property type="evidence" value="ECO:0007669"/>
    <property type="project" value="TreeGrafter"/>
</dbReference>
<dbReference type="PhylomeDB" id="A0A0G4H307"/>
<feature type="compositionally biased region" description="Basic and acidic residues" evidence="7">
    <location>
        <begin position="209"/>
        <end position="218"/>
    </location>
</feature>
<dbReference type="InterPro" id="IPR036961">
    <property type="entry name" value="Kinesin_motor_dom_sf"/>
</dbReference>
<dbReference type="Pfam" id="PF00612">
    <property type="entry name" value="IQ"/>
    <property type="match status" value="1"/>
</dbReference>
<keyword evidence="1 6" id="KW-0547">Nucleotide-binding</keyword>
<keyword evidence="5 6" id="KW-0009">Actin-binding</keyword>
<dbReference type="Gene3D" id="1.20.5.4820">
    <property type="match status" value="1"/>
</dbReference>
<dbReference type="Gene3D" id="1.20.58.530">
    <property type="match status" value="1"/>
</dbReference>
<dbReference type="GO" id="GO:0016459">
    <property type="term" value="C:myosin complex"/>
    <property type="evidence" value="ECO:0007669"/>
    <property type="project" value="UniProtKB-KW"/>
</dbReference>
<dbReference type="GO" id="GO:0000146">
    <property type="term" value="F:microfilament motor activity"/>
    <property type="evidence" value="ECO:0007669"/>
    <property type="project" value="TreeGrafter"/>
</dbReference>
<dbReference type="Gene3D" id="1.10.10.820">
    <property type="match status" value="1"/>
</dbReference>
<proteinExistence type="inferred from homology"/>
<dbReference type="GO" id="GO:0016020">
    <property type="term" value="C:membrane"/>
    <property type="evidence" value="ECO:0007669"/>
    <property type="project" value="TreeGrafter"/>
</dbReference>
<feature type="region of interest" description="Disordered" evidence="7">
    <location>
        <begin position="976"/>
        <end position="1037"/>
    </location>
</feature>
<dbReference type="PROSITE" id="PS50096">
    <property type="entry name" value="IQ"/>
    <property type="match status" value="1"/>
</dbReference>
<dbReference type="Gene3D" id="3.40.850.10">
    <property type="entry name" value="Kinesin motor domain"/>
    <property type="match status" value="2"/>
</dbReference>
<dbReference type="CDD" id="cd23767">
    <property type="entry name" value="IQCD"/>
    <property type="match status" value="1"/>
</dbReference>
<feature type="compositionally biased region" description="Basic and acidic residues" evidence="7">
    <location>
        <begin position="988"/>
        <end position="1011"/>
    </location>
</feature>
<name>A0A0G4H307_9ALVE</name>
<evidence type="ECO:0000256" key="2">
    <source>
        <dbReference type="ARBA" id="ARBA00022840"/>
    </source>
</evidence>
<dbReference type="GO" id="GO:0051015">
    <property type="term" value="F:actin filament binding"/>
    <property type="evidence" value="ECO:0007669"/>
    <property type="project" value="TreeGrafter"/>
</dbReference>
<evidence type="ECO:0000256" key="1">
    <source>
        <dbReference type="ARBA" id="ARBA00022741"/>
    </source>
</evidence>
<dbReference type="EMBL" id="CDMZ01001820">
    <property type="protein sequence ID" value="CEM37967.1"/>
    <property type="molecule type" value="Genomic_DNA"/>
</dbReference>
<dbReference type="SUPFAM" id="SSF52540">
    <property type="entry name" value="P-loop containing nucleoside triphosphate hydrolases"/>
    <property type="match status" value="1"/>
</dbReference>
<feature type="region of interest" description="Disordered" evidence="7">
    <location>
        <begin position="669"/>
        <end position="688"/>
    </location>
</feature>
<dbReference type="PANTHER" id="PTHR13140:SF270">
    <property type="entry name" value="MYOSIN-12"/>
    <property type="match status" value="1"/>
</dbReference>
<evidence type="ECO:0000256" key="7">
    <source>
        <dbReference type="SAM" id="MobiDB-lite"/>
    </source>
</evidence>
<dbReference type="GO" id="GO:0005524">
    <property type="term" value="F:ATP binding"/>
    <property type="evidence" value="ECO:0007669"/>
    <property type="project" value="UniProtKB-UniRule"/>
</dbReference>
<gene>
    <name evidence="9" type="ORF">Cvel_5603</name>
</gene>
<dbReference type="PRINTS" id="PR00193">
    <property type="entry name" value="MYOSINHEAVY"/>
</dbReference>
<dbReference type="FunFam" id="1.10.10.820:FF:000001">
    <property type="entry name" value="Myosin heavy chain"/>
    <property type="match status" value="1"/>
</dbReference>
<accession>A0A0G4H307</accession>
<dbReference type="Gene3D" id="1.20.120.720">
    <property type="entry name" value="Myosin VI head, motor domain, U50 subdomain"/>
    <property type="match status" value="1"/>
</dbReference>
<comment type="similarity">
    <text evidence="6">Belongs to the TRAFAC class myosin-kinesin ATPase superfamily. Myosin family.</text>
</comment>
<feature type="region of interest" description="Actin-binding" evidence="6">
    <location>
        <begin position="704"/>
        <end position="726"/>
    </location>
</feature>
<feature type="domain" description="Myosin motor" evidence="8">
    <location>
        <begin position="1"/>
        <end position="824"/>
    </location>
</feature>
<dbReference type="PROSITE" id="PS51456">
    <property type="entry name" value="MYOSIN_MOTOR"/>
    <property type="match status" value="1"/>
</dbReference>
<dbReference type="CDD" id="cd00124">
    <property type="entry name" value="MYSc"/>
    <property type="match status" value="1"/>
</dbReference>
<evidence type="ECO:0000256" key="5">
    <source>
        <dbReference type="ARBA" id="ARBA00023203"/>
    </source>
</evidence>
<keyword evidence="2 6" id="KW-0067">ATP-binding</keyword>
<dbReference type="InterPro" id="IPR027417">
    <property type="entry name" value="P-loop_NTPase"/>
</dbReference>